<dbReference type="EMBL" id="BMAV01027327">
    <property type="protein sequence ID" value="GFS58282.1"/>
    <property type="molecule type" value="Genomic_DNA"/>
</dbReference>
<name>A0A8X6ISC7_9ARAC</name>
<feature type="region of interest" description="Disordered" evidence="1">
    <location>
        <begin position="1"/>
        <end position="44"/>
    </location>
</feature>
<dbReference type="Gene3D" id="2.130.10.130">
    <property type="entry name" value="Integrin alpha, N-terminal"/>
    <property type="match status" value="1"/>
</dbReference>
<gene>
    <name evidence="3" type="primary">AVEN_23144_1</name>
    <name evidence="3" type="ORF">TNIN_197581</name>
</gene>
<feature type="transmembrane region" description="Helical" evidence="2">
    <location>
        <begin position="74"/>
        <end position="97"/>
    </location>
</feature>
<reference evidence="3" key="1">
    <citation type="submission" date="2020-08" db="EMBL/GenBank/DDBJ databases">
        <title>Multicomponent nature underlies the extraordinary mechanical properties of spider dragline silk.</title>
        <authorList>
            <person name="Kono N."/>
            <person name="Nakamura H."/>
            <person name="Mori M."/>
            <person name="Yoshida Y."/>
            <person name="Ohtoshi R."/>
            <person name="Malay A.D."/>
            <person name="Moran D.A.P."/>
            <person name="Tomita M."/>
            <person name="Numata K."/>
            <person name="Arakawa K."/>
        </authorList>
    </citation>
    <scope>NUCLEOTIDE SEQUENCE</scope>
</reference>
<dbReference type="Proteomes" id="UP000886998">
    <property type="component" value="Unassembled WGS sequence"/>
</dbReference>
<accession>A0A8X6ISC7</accession>
<keyword evidence="2" id="KW-0812">Transmembrane</keyword>
<dbReference type="OrthoDB" id="6435654at2759"/>
<comment type="caution">
    <text evidence="3">The sequence shown here is derived from an EMBL/GenBank/DDBJ whole genome shotgun (WGS) entry which is preliminary data.</text>
</comment>
<keyword evidence="4" id="KW-1185">Reference proteome</keyword>
<evidence type="ECO:0000313" key="3">
    <source>
        <dbReference type="EMBL" id="GFS58282.1"/>
    </source>
</evidence>
<dbReference type="InterPro" id="IPR028994">
    <property type="entry name" value="Integrin_alpha_N"/>
</dbReference>
<dbReference type="AlphaFoldDB" id="A0A8X6ISC7"/>
<organism evidence="3 4">
    <name type="scientific">Trichonephila inaurata madagascariensis</name>
    <dbReference type="NCBI Taxonomy" id="2747483"/>
    <lineage>
        <taxon>Eukaryota</taxon>
        <taxon>Metazoa</taxon>
        <taxon>Ecdysozoa</taxon>
        <taxon>Arthropoda</taxon>
        <taxon>Chelicerata</taxon>
        <taxon>Arachnida</taxon>
        <taxon>Araneae</taxon>
        <taxon>Araneomorphae</taxon>
        <taxon>Entelegynae</taxon>
        <taxon>Araneoidea</taxon>
        <taxon>Nephilidae</taxon>
        <taxon>Trichonephila</taxon>
        <taxon>Trichonephila inaurata</taxon>
    </lineage>
</organism>
<evidence type="ECO:0000256" key="2">
    <source>
        <dbReference type="SAM" id="Phobius"/>
    </source>
</evidence>
<protein>
    <submittedName>
        <fullName evidence="3">Uncharacterized protein</fullName>
    </submittedName>
</protein>
<sequence length="127" mass="13739">MSEEQHLPPLMSGKRKRTSSRGGGIDGTSPPLAPSQSGKDNSHIVRLEKVNRGFSAERYLFSNMEGSRGYTRTVTVTLCTVLGCLLMVSGLVGGFNIDTKSAVVHRGTPGSMFGFSVALFKDRRSSW</sequence>
<proteinExistence type="predicted"/>
<keyword evidence="2" id="KW-1133">Transmembrane helix</keyword>
<keyword evidence="2" id="KW-0472">Membrane</keyword>
<evidence type="ECO:0000256" key="1">
    <source>
        <dbReference type="SAM" id="MobiDB-lite"/>
    </source>
</evidence>
<evidence type="ECO:0000313" key="4">
    <source>
        <dbReference type="Proteomes" id="UP000886998"/>
    </source>
</evidence>